<dbReference type="EMBL" id="CP008874">
    <property type="protein sequence ID" value="AKH97082.1"/>
    <property type="molecule type" value="Genomic_DNA"/>
</dbReference>
<evidence type="ECO:0008006" key="5">
    <source>
        <dbReference type="Google" id="ProtNLM"/>
    </source>
</evidence>
<dbReference type="RefSeq" id="WP_050047884.1">
    <property type="nucleotide sequence ID" value="NZ_CP008874.1"/>
</dbReference>
<dbReference type="HOGENOM" id="CLU_089552_0_0_2"/>
<proteinExistence type="predicted"/>
<reference evidence="3 4" key="1">
    <citation type="journal article" date="2015" name="ISME J.">
        <title>Elemental sulfur and acetate can support life of a novel strictly anaerobic haloarchaeon.</title>
        <authorList>
            <person name="Sorokin D.Y."/>
            <person name="Kublanov I.V."/>
            <person name="Gavrilov S.N."/>
            <person name="Rojo D."/>
            <person name="Roman P."/>
            <person name="Golyshin P.N."/>
            <person name="Slepak V.Z."/>
            <person name="Smedile F."/>
            <person name="Ferrer M."/>
            <person name="Messina E."/>
            <person name="La Cono V."/>
            <person name="Yakimov M.M."/>
        </authorList>
    </citation>
    <scope>NUCLEOTIDE SEQUENCE [LARGE SCALE GENOMIC DNA]</scope>
    <source>
        <strain evidence="3 4">HSR2</strain>
    </source>
</reference>
<feature type="domain" description="DUF7108" evidence="1">
    <location>
        <begin position="12"/>
        <end position="97"/>
    </location>
</feature>
<dbReference type="Pfam" id="PF23420">
    <property type="entry name" value="DUF7108_C"/>
    <property type="match status" value="1"/>
</dbReference>
<dbReference type="GeneID" id="25158780"/>
<dbReference type="Pfam" id="PF23418">
    <property type="entry name" value="DUF7108"/>
    <property type="match status" value="1"/>
</dbReference>
<dbReference type="KEGG" id="hsu:HLASF_0586"/>
<gene>
    <name evidence="3" type="ORF">HLASF_0586</name>
</gene>
<dbReference type="AlphaFoldDB" id="A0A0F7P8K5"/>
<dbReference type="Proteomes" id="UP000069906">
    <property type="component" value="Chromosome"/>
</dbReference>
<sequence>MADDPDTDAPEKLPASTVDEAVRLTRLARNAVDENEAAAHRERRAARLEEYGFTARVREEENGETLVCHPAEWLEDGVVDFTAVENTDRATEVPLSGRGEQGTWEDAEAENRTIVEAVREQDGAIHAKNARAFADFMGNHYAAPIADARATHIQEFLREYYPRNAWPTDEQWAVVVESLRRTFEKTEPRQSVDSETG</sequence>
<accession>A0A0F7P8K5</accession>
<keyword evidence="4" id="KW-1185">Reference proteome</keyword>
<dbReference type="OrthoDB" id="203809at2157"/>
<name>A0A0F7P8K5_9EURY</name>
<evidence type="ECO:0000259" key="2">
    <source>
        <dbReference type="Pfam" id="PF23420"/>
    </source>
</evidence>
<organism evidence="3 4">
    <name type="scientific">Halanaeroarchaeum sulfurireducens</name>
    <dbReference type="NCBI Taxonomy" id="1604004"/>
    <lineage>
        <taxon>Archaea</taxon>
        <taxon>Methanobacteriati</taxon>
        <taxon>Methanobacteriota</taxon>
        <taxon>Stenosarchaea group</taxon>
        <taxon>Halobacteria</taxon>
        <taxon>Halobacteriales</taxon>
        <taxon>Halobacteriaceae</taxon>
        <taxon>Halanaeroarchaeum</taxon>
    </lineage>
</organism>
<dbReference type="InterPro" id="IPR056494">
    <property type="entry name" value="DUF7108_C"/>
</dbReference>
<feature type="domain" description="DUF7108" evidence="2">
    <location>
        <begin position="103"/>
        <end position="188"/>
    </location>
</feature>
<evidence type="ECO:0000313" key="4">
    <source>
        <dbReference type="Proteomes" id="UP000069906"/>
    </source>
</evidence>
<evidence type="ECO:0000313" key="3">
    <source>
        <dbReference type="EMBL" id="AKH97082.1"/>
    </source>
</evidence>
<evidence type="ECO:0000259" key="1">
    <source>
        <dbReference type="Pfam" id="PF23418"/>
    </source>
</evidence>
<dbReference type="InterPro" id="IPR055532">
    <property type="entry name" value="DUF7108_N"/>
</dbReference>
<protein>
    <recommendedName>
        <fullName evidence="5">RnhA operon protein</fullName>
    </recommendedName>
</protein>